<sequence>MDFRLIFILGFAGFVVTVILLAIVITYLNEKRRSKNLAEQAGGIGFEPATKDIVTSIGFRQTQLGNKQKVYNVLTGTFDGMQVIFFDITIVIGHFITGSTSSHGGSFKSSGIIFKEKAPIFELQPRSPISKNAYNKYFSLKGDTSLMNDSLAERIGRNYAIESNGTHVLFVPSGKRVEDMGEEVKAAYGILQDIIQRY</sequence>
<protein>
    <submittedName>
        <fullName evidence="2">Uncharacterized protein</fullName>
    </submittedName>
</protein>
<dbReference type="RefSeq" id="WP_091935103.1">
    <property type="nucleotide sequence ID" value="NZ_FOUJ01000002.1"/>
</dbReference>
<evidence type="ECO:0000313" key="2">
    <source>
        <dbReference type="EMBL" id="SFM47052.1"/>
    </source>
</evidence>
<evidence type="ECO:0000313" key="3">
    <source>
        <dbReference type="Proteomes" id="UP000198535"/>
    </source>
</evidence>
<reference evidence="3" key="1">
    <citation type="submission" date="2016-10" db="EMBL/GenBank/DDBJ databases">
        <authorList>
            <person name="Varghese N."/>
            <person name="Submissions S."/>
        </authorList>
    </citation>
    <scope>NUCLEOTIDE SEQUENCE [LARGE SCALE GENOMIC DNA]</scope>
    <source>
        <strain evidence="3">Mob M</strain>
    </source>
</reference>
<dbReference type="OrthoDB" id="125007at2157"/>
<feature type="transmembrane region" description="Helical" evidence="1">
    <location>
        <begin position="6"/>
        <end position="28"/>
    </location>
</feature>
<accession>A0A1I4R430</accession>
<gene>
    <name evidence="2" type="ORF">SAMN04488696_1352</name>
</gene>
<organism evidence="2 3">
    <name type="scientific">Methanolobus profundi</name>
    <dbReference type="NCBI Taxonomy" id="487685"/>
    <lineage>
        <taxon>Archaea</taxon>
        <taxon>Methanobacteriati</taxon>
        <taxon>Methanobacteriota</taxon>
        <taxon>Stenosarchaea group</taxon>
        <taxon>Methanomicrobia</taxon>
        <taxon>Methanosarcinales</taxon>
        <taxon>Methanosarcinaceae</taxon>
        <taxon>Methanolobus</taxon>
    </lineage>
</organism>
<keyword evidence="1" id="KW-0472">Membrane</keyword>
<dbReference type="Proteomes" id="UP000198535">
    <property type="component" value="Unassembled WGS sequence"/>
</dbReference>
<dbReference type="STRING" id="487685.SAMN04488696_1352"/>
<dbReference type="AlphaFoldDB" id="A0A1I4R430"/>
<proteinExistence type="predicted"/>
<keyword evidence="3" id="KW-1185">Reference proteome</keyword>
<evidence type="ECO:0000256" key="1">
    <source>
        <dbReference type="SAM" id="Phobius"/>
    </source>
</evidence>
<dbReference type="EMBL" id="FOUJ01000002">
    <property type="protein sequence ID" value="SFM47052.1"/>
    <property type="molecule type" value="Genomic_DNA"/>
</dbReference>
<keyword evidence="1" id="KW-0812">Transmembrane</keyword>
<name>A0A1I4R430_9EURY</name>
<keyword evidence="1" id="KW-1133">Transmembrane helix</keyword>